<organism evidence="2 3">
    <name type="scientific">Pyrus ussuriensis x Pyrus communis</name>
    <dbReference type="NCBI Taxonomy" id="2448454"/>
    <lineage>
        <taxon>Eukaryota</taxon>
        <taxon>Viridiplantae</taxon>
        <taxon>Streptophyta</taxon>
        <taxon>Embryophyta</taxon>
        <taxon>Tracheophyta</taxon>
        <taxon>Spermatophyta</taxon>
        <taxon>Magnoliopsida</taxon>
        <taxon>eudicotyledons</taxon>
        <taxon>Gunneridae</taxon>
        <taxon>Pentapetalae</taxon>
        <taxon>rosids</taxon>
        <taxon>fabids</taxon>
        <taxon>Rosales</taxon>
        <taxon>Rosaceae</taxon>
        <taxon>Amygdaloideae</taxon>
        <taxon>Maleae</taxon>
        <taxon>Pyrus</taxon>
    </lineage>
</organism>
<feature type="compositionally biased region" description="Polar residues" evidence="1">
    <location>
        <begin position="476"/>
        <end position="490"/>
    </location>
</feature>
<dbReference type="AlphaFoldDB" id="A0A5N5HU05"/>
<comment type="caution">
    <text evidence="2">The sequence shown here is derived from an EMBL/GenBank/DDBJ whole genome shotgun (WGS) entry which is preliminary data.</text>
</comment>
<sequence>MDGMNDHERAIAWLWAIEALASFKQVDASLLHDLIAMAPTLPEDIGNNATERVALKCLESLFSPCNLMSSDVPSSQHSKIGFNLSETCENVLKRIVNETPQSDLRTGGPGVLKWDIHPFIMHKTASLPKCALKQLKDSILAGTHPHADFLRKKGGLTLRNDGDRVPLGESNPRLNQSCSNAQNMGIKGSADPLNIEHESKQLEEDPDKANLLPSKRNRIASDARIMADENRSSVNVSDDWNIISKKMKCDASYVLQSTEQNQIRLHGKELLGDLSERERCDCAENQMGTMDGSTALENGCDDCTSSNGYGQSNGDAVHKSQSENHLNATSMPQDKSLDEAHQYSCADQTKHDSCLHPEPRASSVAPPDGIQNKVSAKVFNFNSEHNFHSADGPQEKSISENGNGLVAKTLADENHKSVIGSDETLHKVSTEVFNRNSELGILVKVALPASTDEPQQKSIADEGKDDEHFPEPRASSIVSLDETQPDSSSENDSHIKVAHPASTDESPEKSIADEARELLDWLCHYESEISTDSVEFHDEED</sequence>
<evidence type="ECO:0000313" key="3">
    <source>
        <dbReference type="Proteomes" id="UP000327157"/>
    </source>
</evidence>
<feature type="region of interest" description="Disordered" evidence="1">
    <location>
        <begin position="451"/>
        <end position="512"/>
    </location>
</feature>
<evidence type="ECO:0000313" key="2">
    <source>
        <dbReference type="EMBL" id="KAB2631345.1"/>
    </source>
</evidence>
<evidence type="ECO:0000256" key="1">
    <source>
        <dbReference type="SAM" id="MobiDB-lite"/>
    </source>
</evidence>
<protein>
    <submittedName>
        <fullName evidence="2">Uncharacterized protein</fullName>
    </submittedName>
</protein>
<gene>
    <name evidence="2" type="ORF">D8674_008864</name>
</gene>
<dbReference type="PANTHER" id="PTHR47863">
    <property type="entry name" value="RING/FYVE/PHD ZINC FINGER SUPERFAMILY PROTEIN"/>
    <property type="match status" value="1"/>
</dbReference>
<feature type="compositionally biased region" description="Basic and acidic residues" evidence="1">
    <location>
        <begin position="459"/>
        <end position="471"/>
    </location>
</feature>
<dbReference type="OrthoDB" id="608866at2759"/>
<reference evidence="2 3" key="3">
    <citation type="submission" date="2019-11" db="EMBL/GenBank/DDBJ databases">
        <title>A de novo genome assembly of a pear dwarfing rootstock.</title>
        <authorList>
            <person name="Wang F."/>
            <person name="Wang J."/>
            <person name="Li S."/>
            <person name="Zhang Y."/>
            <person name="Fang M."/>
            <person name="Ma L."/>
            <person name="Zhao Y."/>
            <person name="Jiang S."/>
        </authorList>
    </citation>
    <scope>NUCLEOTIDE SEQUENCE [LARGE SCALE GENOMIC DNA]</scope>
    <source>
        <strain evidence="2">S2</strain>
        <tissue evidence="2">Leaf</tissue>
    </source>
</reference>
<feature type="region of interest" description="Disordered" evidence="1">
    <location>
        <begin position="348"/>
        <end position="369"/>
    </location>
</feature>
<accession>A0A5N5HU05</accession>
<reference evidence="2 3" key="1">
    <citation type="submission" date="2019-09" db="EMBL/GenBank/DDBJ databases">
        <authorList>
            <person name="Ou C."/>
        </authorList>
    </citation>
    <scope>NUCLEOTIDE SEQUENCE [LARGE SCALE GENOMIC DNA]</scope>
    <source>
        <strain evidence="2">S2</strain>
        <tissue evidence="2">Leaf</tissue>
    </source>
</reference>
<reference evidence="3" key="2">
    <citation type="submission" date="2019-10" db="EMBL/GenBank/DDBJ databases">
        <title>A de novo genome assembly of a pear dwarfing rootstock.</title>
        <authorList>
            <person name="Wang F."/>
            <person name="Wang J."/>
            <person name="Li S."/>
            <person name="Zhang Y."/>
            <person name="Fang M."/>
            <person name="Ma L."/>
            <person name="Zhao Y."/>
            <person name="Jiang S."/>
        </authorList>
    </citation>
    <scope>NUCLEOTIDE SEQUENCE [LARGE SCALE GENOMIC DNA]</scope>
</reference>
<name>A0A5N5HU05_9ROSA</name>
<dbReference type="EMBL" id="SMOL01000143">
    <property type="protein sequence ID" value="KAB2631345.1"/>
    <property type="molecule type" value="Genomic_DNA"/>
</dbReference>
<dbReference type="Proteomes" id="UP000327157">
    <property type="component" value="Chromosome 12"/>
</dbReference>
<feature type="compositionally biased region" description="Basic and acidic residues" evidence="1">
    <location>
        <begin position="348"/>
        <end position="359"/>
    </location>
</feature>
<keyword evidence="3" id="KW-1185">Reference proteome</keyword>
<proteinExistence type="predicted"/>
<dbReference type="PANTHER" id="PTHR47863:SF4">
    <property type="entry name" value="RING_FYVE_PHD ZINC FINGER SUPERFAMILY PROTEIN"/>
    <property type="match status" value="1"/>
</dbReference>